<dbReference type="RefSeq" id="XP_064668243.1">
    <property type="nucleotide sequence ID" value="XM_064816923.1"/>
</dbReference>
<dbReference type="Pfam" id="PF00172">
    <property type="entry name" value="Zn_clus"/>
    <property type="match status" value="1"/>
</dbReference>
<dbReference type="GO" id="GO:0003677">
    <property type="term" value="F:DNA binding"/>
    <property type="evidence" value="ECO:0007669"/>
    <property type="project" value="InterPro"/>
</dbReference>
<name>A0AAN6QIK9_9PEZI</name>
<dbReference type="PANTHER" id="PTHR46910:SF25">
    <property type="entry name" value="ABC-TRANSPORTER-REGULATING TRANSCRIPTION FACTOR"/>
    <property type="match status" value="1"/>
</dbReference>
<reference evidence="5" key="1">
    <citation type="journal article" date="2023" name="Mol. Phylogenet. Evol.">
        <title>Genome-scale phylogeny and comparative genomics of the fungal order Sordariales.</title>
        <authorList>
            <person name="Hensen N."/>
            <person name="Bonometti L."/>
            <person name="Westerberg I."/>
            <person name="Brannstrom I.O."/>
            <person name="Guillou S."/>
            <person name="Cros-Aarteil S."/>
            <person name="Calhoun S."/>
            <person name="Haridas S."/>
            <person name="Kuo A."/>
            <person name="Mondo S."/>
            <person name="Pangilinan J."/>
            <person name="Riley R."/>
            <person name="LaButti K."/>
            <person name="Andreopoulos B."/>
            <person name="Lipzen A."/>
            <person name="Chen C."/>
            <person name="Yan M."/>
            <person name="Daum C."/>
            <person name="Ng V."/>
            <person name="Clum A."/>
            <person name="Steindorff A."/>
            <person name="Ohm R.A."/>
            <person name="Martin F."/>
            <person name="Silar P."/>
            <person name="Natvig D.O."/>
            <person name="Lalanne C."/>
            <person name="Gautier V."/>
            <person name="Ament-Velasquez S.L."/>
            <person name="Kruys A."/>
            <person name="Hutchinson M.I."/>
            <person name="Powell A.J."/>
            <person name="Barry K."/>
            <person name="Miller A.N."/>
            <person name="Grigoriev I.V."/>
            <person name="Debuchy R."/>
            <person name="Gladieux P."/>
            <person name="Hiltunen Thoren M."/>
            <person name="Johannesson H."/>
        </authorList>
    </citation>
    <scope>NUCLEOTIDE SEQUENCE</scope>
    <source>
        <strain evidence="5">CBS 508.74</strain>
    </source>
</reference>
<dbReference type="GO" id="GO:0006351">
    <property type="term" value="P:DNA-templated transcription"/>
    <property type="evidence" value="ECO:0007669"/>
    <property type="project" value="InterPro"/>
</dbReference>
<dbReference type="PROSITE" id="PS00463">
    <property type="entry name" value="ZN2_CY6_FUNGAL_1"/>
    <property type="match status" value="1"/>
</dbReference>
<feature type="compositionally biased region" description="Acidic residues" evidence="3">
    <location>
        <begin position="208"/>
        <end position="217"/>
    </location>
</feature>
<dbReference type="SUPFAM" id="SSF57701">
    <property type="entry name" value="Zn2/Cys6 DNA-binding domain"/>
    <property type="match status" value="1"/>
</dbReference>
<reference evidence="5" key="2">
    <citation type="submission" date="2023-05" db="EMBL/GenBank/DDBJ databases">
        <authorList>
            <consortium name="Lawrence Berkeley National Laboratory"/>
            <person name="Steindorff A."/>
            <person name="Hensen N."/>
            <person name="Bonometti L."/>
            <person name="Westerberg I."/>
            <person name="Brannstrom I.O."/>
            <person name="Guillou S."/>
            <person name="Cros-Aarteil S."/>
            <person name="Calhoun S."/>
            <person name="Haridas S."/>
            <person name="Kuo A."/>
            <person name="Mondo S."/>
            <person name="Pangilinan J."/>
            <person name="Riley R."/>
            <person name="Labutti K."/>
            <person name="Andreopoulos B."/>
            <person name="Lipzen A."/>
            <person name="Chen C."/>
            <person name="Yanf M."/>
            <person name="Daum C."/>
            <person name="Ng V."/>
            <person name="Clum A."/>
            <person name="Ohm R."/>
            <person name="Martin F."/>
            <person name="Silar P."/>
            <person name="Natvig D."/>
            <person name="Lalanne C."/>
            <person name="Gautier V."/>
            <person name="Ament-Velasquez S.L."/>
            <person name="Kruys A."/>
            <person name="Hutchinson M.I."/>
            <person name="Powell A.J."/>
            <person name="Barry K."/>
            <person name="Miller A.N."/>
            <person name="Grigoriev I.V."/>
            <person name="Debuchy R."/>
            <person name="Gladieux P."/>
            <person name="Thoren M.H."/>
            <person name="Johannesson H."/>
        </authorList>
    </citation>
    <scope>NUCLEOTIDE SEQUENCE</scope>
    <source>
        <strain evidence="5">CBS 508.74</strain>
    </source>
</reference>
<dbReference type="CDD" id="cd00067">
    <property type="entry name" value="GAL4"/>
    <property type="match status" value="1"/>
</dbReference>
<keyword evidence="6" id="KW-1185">Reference proteome</keyword>
<evidence type="ECO:0000313" key="5">
    <source>
        <dbReference type="EMBL" id="KAK4110673.1"/>
    </source>
</evidence>
<dbReference type="PROSITE" id="PS50048">
    <property type="entry name" value="ZN2_CY6_FUNGAL_2"/>
    <property type="match status" value="1"/>
</dbReference>
<dbReference type="InterPro" id="IPR036864">
    <property type="entry name" value="Zn2-C6_fun-type_DNA-bd_sf"/>
</dbReference>
<feature type="compositionally biased region" description="Low complexity" evidence="3">
    <location>
        <begin position="158"/>
        <end position="176"/>
    </location>
</feature>
<feature type="region of interest" description="Disordered" evidence="3">
    <location>
        <begin position="152"/>
        <end position="217"/>
    </location>
</feature>
<evidence type="ECO:0000256" key="2">
    <source>
        <dbReference type="ARBA" id="ARBA00023242"/>
    </source>
</evidence>
<dbReference type="GO" id="GO:0000981">
    <property type="term" value="F:DNA-binding transcription factor activity, RNA polymerase II-specific"/>
    <property type="evidence" value="ECO:0007669"/>
    <property type="project" value="InterPro"/>
</dbReference>
<gene>
    <name evidence="5" type="ORF">N656DRAFT_790917</name>
</gene>
<feature type="compositionally biased region" description="Low complexity" evidence="3">
    <location>
        <begin position="738"/>
        <end position="753"/>
    </location>
</feature>
<comment type="caution">
    <text evidence="5">The sequence shown here is derived from an EMBL/GenBank/DDBJ whole genome shotgun (WGS) entry which is preliminary data.</text>
</comment>
<dbReference type="GO" id="GO:0008270">
    <property type="term" value="F:zinc ion binding"/>
    <property type="evidence" value="ECO:0007669"/>
    <property type="project" value="InterPro"/>
</dbReference>
<feature type="domain" description="Zn(2)-C6 fungal-type" evidence="4">
    <location>
        <begin position="68"/>
        <end position="98"/>
    </location>
</feature>
<feature type="compositionally biased region" description="Polar residues" evidence="3">
    <location>
        <begin position="754"/>
        <end position="787"/>
    </location>
</feature>
<sequence length="934" mass="102920">MDHIHGGFQMPIAAPPLMNQPPQIFGGYPEHGIPMTQLAHDLIPPQMFVDNTLLEDSPEAKRRRIARACDMCRKKKIKCDGKLPACTHCINYKTDCVFTQVEKKRNPPKGAKYIEGLENRLGRMEHLLKLSGLLGEDDNGATDLGTLERKLAEKHQQSRQASQAASDPASPSQVASGHDASTVTPGSPQPTPEPIRDGEKGRSLTPEKEEEQEEVAELSEMMCSLVTNNEGETRYIGSSSGFSIFSPKGIQWVNEKMGDNSFSQMISDVSIDDHKWTAWKPDVFGDLFRRRVFRDLPPKPEALSLLKDYFENFNCIFPLFHQPTFMHLVERQYSNDPYTGSGWWASLNVALAIAHRLRIMSNLVPQEEDAKAWAYMKNALAVFPELTMRNTDLLSVQALIGMSLYLQGTPNPQPSSLLIATAIRLSHSIGLHKRGTGFNLNPIEIEQRKRVFWIGYMLDKDLCLRSGRPPAQDDDDMNVELPDADPADGIGNIPLADGKGKMNLFRVMCELAIVESKVYRKLYSTKATKQSDGELLNTIGELDKELEDWKDRIPIDFRPEHEIKASHTPLILHIVMLHFNYYNCLSTIHRMSIHHGYWTSRLSNFAIQGLNARPLNPRIFSSAALCTSAARASISLLKYIPEGDNSCVWMVLYFPVSALVTLFGNILQNPLDPRARSDTKLMNVVVNFLSTLGAEAETGGVHRMLGVCSEFERIARVVIEKAEKDHASRRKRKNADQSSSKNTTTTSKPANASFNPNATAPTSRPATANSATPQPSHGTSTNNNRHLSPQAADHRSPSHNGYSHGHTPMAGPGSGTMSQSPSPGMAPTGWHNEFSPPASADTGAGSDYGSYAEMAGFGPIGAMNAAAGIGMTSPPVGGGGEVHLQQQRQQQQPVFFQQPMLPPDLFSLPMTLDWDWAEMSGGAYPSVENGNFGG</sequence>
<dbReference type="InterPro" id="IPR007219">
    <property type="entry name" value="XnlR_reg_dom"/>
</dbReference>
<keyword evidence="1" id="KW-0479">Metal-binding</keyword>
<evidence type="ECO:0000313" key="6">
    <source>
        <dbReference type="Proteomes" id="UP001302812"/>
    </source>
</evidence>
<keyword evidence="2" id="KW-0539">Nucleus</keyword>
<evidence type="ECO:0000256" key="1">
    <source>
        <dbReference type="ARBA" id="ARBA00022723"/>
    </source>
</evidence>
<evidence type="ECO:0000259" key="4">
    <source>
        <dbReference type="PROSITE" id="PS50048"/>
    </source>
</evidence>
<dbReference type="Gene3D" id="4.10.240.10">
    <property type="entry name" value="Zn(2)-C6 fungal-type DNA-binding domain"/>
    <property type="match status" value="1"/>
</dbReference>
<dbReference type="AlphaFoldDB" id="A0AAN6QIK9"/>
<accession>A0AAN6QIK9</accession>
<proteinExistence type="predicted"/>
<dbReference type="GeneID" id="89941048"/>
<dbReference type="EMBL" id="MU853349">
    <property type="protein sequence ID" value="KAK4110673.1"/>
    <property type="molecule type" value="Genomic_DNA"/>
</dbReference>
<dbReference type="SMART" id="SM00906">
    <property type="entry name" value="Fungal_trans"/>
    <property type="match status" value="1"/>
</dbReference>
<dbReference type="PANTHER" id="PTHR46910">
    <property type="entry name" value="TRANSCRIPTION FACTOR PDR1"/>
    <property type="match status" value="1"/>
</dbReference>
<feature type="compositionally biased region" description="Basic and acidic residues" evidence="3">
    <location>
        <begin position="194"/>
        <end position="207"/>
    </location>
</feature>
<protein>
    <recommendedName>
        <fullName evidence="4">Zn(2)-C6 fungal-type domain-containing protein</fullName>
    </recommendedName>
</protein>
<organism evidence="5 6">
    <name type="scientific">Canariomyces notabilis</name>
    <dbReference type="NCBI Taxonomy" id="2074819"/>
    <lineage>
        <taxon>Eukaryota</taxon>
        <taxon>Fungi</taxon>
        <taxon>Dikarya</taxon>
        <taxon>Ascomycota</taxon>
        <taxon>Pezizomycotina</taxon>
        <taxon>Sordariomycetes</taxon>
        <taxon>Sordariomycetidae</taxon>
        <taxon>Sordariales</taxon>
        <taxon>Chaetomiaceae</taxon>
        <taxon>Canariomyces</taxon>
    </lineage>
</organism>
<dbReference type="Pfam" id="PF04082">
    <property type="entry name" value="Fungal_trans"/>
    <property type="match status" value="1"/>
</dbReference>
<dbReference type="InterPro" id="IPR050987">
    <property type="entry name" value="AtrR-like"/>
</dbReference>
<evidence type="ECO:0000256" key="3">
    <source>
        <dbReference type="SAM" id="MobiDB-lite"/>
    </source>
</evidence>
<feature type="region of interest" description="Disordered" evidence="3">
    <location>
        <begin position="723"/>
        <end position="842"/>
    </location>
</feature>
<dbReference type="InterPro" id="IPR001138">
    <property type="entry name" value="Zn2Cys6_DnaBD"/>
</dbReference>
<dbReference type="Proteomes" id="UP001302812">
    <property type="component" value="Unassembled WGS sequence"/>
</dbReference>
<dbReference type="SMART" id="SM00066">
    <property type="entry name" value="GAL4"/>
    <property type="match status" value="1"/>
</dbReference>
<dbReference type="CDD" id="cd12148">
    <property type="entry name" value="fungal_TF_MHR"/>
    <property type="match status" value="1"/>
</dbReference>